<feature type="repeat" description="PPR" evidence="2">
    <location>
        <begin position="22"/>
        <end position="56"/>
    </location>
</feature>
<dbReference type="HOGENOM" id="CLU_002706_0_0_1"/>
<dbReference type="Gramene" id="EFJ19607">
    <property type="protein sequence ID" value="EFJ19607"/>
    <property type="gene ID" value="SELMODRAFT_110342"/>
</dbReference>
<protein>
    <recommendedName>
        <fullName evidence="5">Pentacotripeptide-repeat region of PRORP domain-containing protein</fullName>
    </recommendedName>
</protein>
<dbReference type="NCBIfam" id="TIGR00756">
    <property type="entry name" value="PPR"/>
    <property type="match status" value="3"/>
</dbReference>
<evidence type="ECO:0000313" key="3">
    <source>
        <dbReference type="EMBL" id="EFJ19607.1"/>
    </source>
</evidence>
<sequence length="278" mass="30895">MYGKCKSLEDARLVFERLHGKNLVTWNTMISVYAHGDRPEEALSIYNAMGEQYIQPDHITFTSVLAACASIGVLQNGKRIHGHVKVFRMEDHASVATGLVKMYSQCGSVGDAREVFETMNRDLVAWNTMIAGYAQHGYTEQAVELFHKMDVIPDEVTFVSLLDACGHSGLVTDSWYYFRSMLQLGVSPTIQHFGCMVSLLGKVGKLDQAEKLILSMKAFRVEANAVVWKMFLDACKTHGNMEKGARAAAEVLRLESGDSFPYVVLANICSTTEEPEPQ</sequence>
<accession>D8S7H4</accession>
<dbReference type="InParanoid" id="D8S7H4"/>
<dbReference type="eggNOG" id="KOG4197">
    <property type="taxonomic scope" value="Eukaryota"/>
</dbReference>
<dbReference type="Gene3D" id="1.25.40.10">
    <property type="entry name" value="Tetratricopeptide repeat domain"/>
    <property type="match status" value="3"/>
</dbReference>
<proteinExistence type="predicted"/>
<organism evidence="4">
    <name type="scientific">Selaginella moellendorffii</name>
    <name type="common">Spikemoss</name>
    <dbReference type="NCBI Taxonomy" id="88036"/>
    <lineage>
        <taxon>Eukaryota</taxon>
        <taxon>Viridiplantae</taxon>
        <taxon>Streptophyta</taxon>
        <taxon>Embryophyta</taxon>
        <taxon>Tracheophyta</taxon>
        <taxon>Lycopodiopsida</taxon>
        <taxon>Selaginellales</taxon>
        <taxon>Selaginellaceae</taxon>
        <taxon>Selaginella</taxon>
    </lineage>
</organism>
<dbReference type="AlphaFoldDB" id="D8S7H4"/>
<dbReference type="OMA" id="HLCIREN"/>
<dbReference type="GO" id="GO:0005737">
    <property type="term" value="C:cytoplasm"/>
    <property type="evidence" value="ECO:0007669"/>
    <property type="project" value="UniProtKB-ARBA"/>
</dbReference>
<feature type="repeat" description="PPR" evidence="2">
    <location>
        <begin position="154"/>
        <end position="188"/>
    </location>
</feature>
<dbReference type="InterPro" id="IPR011990">
    <property type="entry name" value="TPR-like_helical_dom_sf"/>
</dbReference>
<dbReference type="PANTHER" id="PTHR47926:SF533">
    <property type="entry name" value="DYW DOMAIN-CONTAINING PROTEIN"/>
    <property type="match status" value="1"/>
</dbReference>
<dbReference type="OrthoDB" id="185373at2759"/>
<dbReference type="InterPro" id="IPR046960">
    <property type="entry name" value="PPR_At4g14850-like_plant"/>
</dbReference>
<keyword evidence="4" id="KW-1185">Reference proteome</keyword>
<gene>
    <name evidence="3" type="ORF">SELMODRAFT_110342</name>
</gene>
<keyword evidence="1" id="KW-0677">Repeat</keyword>
<dbReference type="InterPro" id="IPR002885">
    <property type="entry name" value="PPR_rpt"/>
</dbReference>
<dbReference type="EMBL" id="GL377605">
    <property type="protein sequence ID" value="EFJ19607.1"/>
    <property type="molecule type" value="Genomic_DNA"/>
</dbReference>
<evidence type="ECO:0008006" key="5">
    <source>
        <dbReference type="Google" id="ProtNLM"/>
    </source>
</evidence>
<evidence type="ECO:0000313" key="4">
    <source>
        <dbReference type="Proteomes" id="UP000001514"/>
    </source>
</evidence>
<evidence type="ECO:0000256" key="2">
    <source>
        <dbReference type="PROSITE-ProRule" id="PRU00708"/>
    </source>
</evidence>
<dbReference type="Pfam" id="PF13041">
    <property type="entry name" value="PPR_2"/>
    <property type="match status" value="2"/>
</dbReference>
<dbReference type="GO" id="GO:0003723">
    <property type="term" value="F:RNA binding"/>
    <property type="evidence" value="ECO:0007669"/>
    <property type="project" value="InterPro"/>
</dbReference>
<dbReference type="Pfam" id="PF01535">
    <property type="entry name" value="PPR"/>
    <property type="match status" value="2"/>
</dbReference>
<dbReference type="PANTHER" id="PTHR47926">
    <property type="entry name" value="PENTATRICOPEPTIDE REPEAT-CONTAINING PROTEIN"/>
    <property type="match status" value="1"/>
</dbReference>
<dbReference type="Proteomes" id="UP000001514">
    <property type="component" value="Unassembled WGS sequence"/>
</dbReference>
<dbReference type="FunFam" id="1.25.40.10:FF:000277">
    <property type="entry name" value="Pentatricopeptide repeat-containing protein, mitochondrial"/>
    <property type="match status" value="1"/>
</dbReference>
<dbReference type="GO" id="GO:0016556">
    <property type="term" value="P:mRNA modification"/>
    <property type="evidence" value="ECO:0007669"/>
    <property type="project" value="UniProtKB-ARBA"/>
</dbReference>
<dbReference type="KEGG" id="smo:SELMODRAFT_110342"/>
<dbReference type="PROSITE" id="PS51375">
    <property type="entry name" value="PPR"/>
    <property type="match status" value="3"/>
</dbReference>
<feature type="repeat" description="PPR" evidence="2">
    <location>
        <begin position="122"/>
        <end position="152"/>
    </location>
</feature>
<name>D8S7H4_SELML</name>
<evidence type="ECO:0000256" key="1">
    <source>
        <dbReference type="ARBA" id="ARBA00022737"/>
    </source>
</evidence>
<reference evidence="3 4" key="1">
    <citation type="journal article" date="2011" name="Science">
        <title>The Selaginella genome identifies genetic changes associated with the evolution of vascular plants.</title>
        <authorList>
            <person name="Banks J.A."/>
            <person name="Nishiyama T."/>
            <person name="Hasebe M."/>
            <person name="Bowman J.L."/>
            <person name="Gribskov M."/>
            <person name="dePamphilis C."/>
            <person name="Albert V.A."/>
            <person name="Aono N."/>
            <person name="Aoyama T."/>
            <person name="Ambrose B.A."/>
            <person name="Ashton N.W."/>
            <person name="Axtell M.J."/>
            <person name="Barker E."/>
            <person name="Barker M.S."/>
            <person name="Bennetzen J.L."/>
            <person name="Bonawitz N.D."/>
            <person name="Chapple C."/>
            <person name="Cheng C."/>
            <person name="Correa L.G."/>
            <person name="Dacre M."/>
            <person name="DeBarry J."/>
            <person name="Dreyer I."/>
            <person name="Elias M."/>
            <person name="Engstrom E.M."/>
            <person name="Estelle M."/>
            <person name="Feng L."/>
            <person name="Finet C."/>
            <person name="Floyd S.K."/>
            <person name="Frommer W.B."/>
            <person name="Fujita T."/>
            <person name="Gramzow L."/>
            <person name="Gutensohn M."/>
            <person name="Harholt J."/>
            <person name="Hattori M."/>
            <person name="Heyl A."/>
            <person name="Hirai T."/>
            <person name="Hiwatashi Y."/>
            <person name="Ishikawa M."/>
            <person name="Iwata M."/>
            <person name="Karol K.G."/>
            <person name="Koehler B."/>
            <person name="Kolukisaoglu U."/>
            <person name="Kubo M."/>
            <person name="Kurata T."/>
            <person name="Lalonde S."/>
            <person name="Li K."/>
            <person name="Li Y."/>
            <person name="Litt A."/>
            <person name="Lyons E."/>
            <person name="Manning G."/>
            <person name="Maruyama T."/>
            <person name="Michael T.P."/>
            <person name="Mikami K."/>
            <person name="Miyazaki S."/>
            <person name="Morinaga S."/>
            <person name="Murata T."/>
            <person name="Mueller-Roeber B."/>
            <person name="Nelson D.R."/>
            <person name="Obara M."/>
            <person name="Oguri Y."/>
            <person name="Olmstead R.G."/>
            <person name="Onodera N."/>
            <person name="Petersen B.L."/>
            <person name="Pils B."/>
            <person name="Prigge M."/>
            <person name="Rensing S.A."/>
            <person name="Riano-Pachon D.M."/>
            <person name="Roberts A.W."/>
            <person name="Sato Y."/>
            <person name="Scheller H.V."/>
            <person name="Schulz B."/>
            <person name="Schulz C."/>
            <person name="Shakirov E.V."/>
            <person name="Shibagaki N."/>
            <person name="Shinohara N."/>
            <person name="Shippen D.E."/>
            <person name="Soerensen I."/>
            <person name="Sotooka R."/>
            <person name="Sugimoto N."/>
            <person name="Sugita M."/>
            <person name="Sumikawa N."/>
            <person name="Tanurdzic M."/>
            <person name="Theissen G."/>
            <person name="Ulvskov P."/>
            <person name="Wakazuki S."/>
            <person name="Weng J.K."/>
            <person name="Willats W.W."/>
            <person name="Wipf D."/>
            <person name="Wolf P.G."/>
            <person name="Yang L."/>
            <person name="Zimmer A.D."/>
            <person name="Zhu Q."/>
            <person name="Mitros T."/>
            <person name="Hellsten U."/>
            <person name="Loque D."/>
            <person name="Otillar R."/>
            <person name="Salamov A."/>
            <person name="Schmutz J."/>
            <person name="Shapiro H."/>
            <person name="Lindquist E."/>
            <person name="Lucas S."/>
            <person name="Rokhsar D."/>
            <person name="Grigoriev I.V."/>
        </authorList>
    </citation>
    <scope>NUCLEOTIDE SEQUENCE [LARGE SCALE GENOMIC DNA]</scope>
</reference>